<comment type="similarity">
    <text evidence="7">Belongs to the binding-protein-dependent transport system permease family.</text>
</comment>
<dbReference type="Pfam" id="PF00528">
    <property type="entry name" value="BPD_transp_1"/>
    <property type="match status" value="1"/>
</dbReference>
<keyword evidence="9" id="KW-0762">Sugar transport</keyword>
<feature type="transmembrane region" description="Helical" evidence="7">
    <location>
        <begin position="21"/>
        <end position="46"/>
    </location>
</feature>
<keyword evidence="3" id="KW-1003">Cell membrane</keyword>
<dbReference type="RefSeq" id="WP_134100186.1">
    <property type="nucleotide sequence ID" value="NZ_SODP01000001.1"/>
</dbReference>
<evidence type="ECO:0000256" key="2">
    <source>
        <dbReference type="ARBA" id="ARBA00022448"/>
    </source>
</evidence>
<sequence>MSISERGIISTADRQRGLIRYGLPAIQVLIFVGVLVAGVGPLLWLLKSGVSTSQDILSGPMQLWPSGIQLKNIPDAWNRVQIGAYLGNTAFIAIGSMISTLFVCTTGAFVLSILRPKWGPVVTGAVLATLFLPGVISLVPLYMTVLDMPLLHVSLQNTFWAVWLPSAASAFNVLIMKRYFDSIPRELIEAARIDGASNLRLFTALILPLSKPIVGVVALLTVIGSWKDYLWPLLVLPDPTLQPISVALPRVAKTTEISLQMSALFLAVLIPVVLFLLFQKQFLRGVGMAGGIKE</sequence>
<feature type="transmembrane region" description="Helical" evidence="7">
    <location>
        <begin position="90"/>
        <end position="114"/>
    </location>
</feature>
<dbReference type="GO" id="GO:0055085">
    <property type="term" value="P:transmembrane transport"/>
    <property type="evidence" value="ECO:0007669"/>
    <property type="project" value="InterPro"/>
</dbReference>
<comment type="subcellular location">
    <subcellularLocation>
        <location evidence="1 7">Cell membrane</location>
        <topology evidence="1 7">Multi-pass membrane protein</topology>
    </subcellularLocation>
</comment>
<dbReference type="GO" id="GO:0005886">
    <property type="term" value="C:plasma membrane"/>
    <property type="evidence" value="ECO:0007669"/>
    <property type="project" value="UniProtKB-SubCell"/>
</dbReference>
<dbReference type="PANTHER" id="PTHR43744:SF12">
    <property type="entry name" value="ABC TRANSPORTER PERMEASE PROTEIN MG189-RELATED"/>
    <property type="match status" value="1"/>
</dbReference>
<keyword evidence="10" id="KW-1185">Reference proteome</keyword>
<evidence type="ECO:0000256" key="1">
    <source>
        <dbReference type="ARBA" id="ARBA00004651"/>
    </source>
</evidence>
<evidence type="ECO:0000256" key="3">
    <source>
        <dbReference type="ARBA" id="ARBA00022475"/>
    </source>
</evidence>
<dbReference type="PANTHER" id="PTHR43744">
    <property type="entry name" value="ABC TRANSPORTER PERMEASE PROTEIN MG189-RELATED-RELATED"/>
    <property type="match status" value="1"/>
</dbReference>
<dbReference type="PROSITE" id="PS50928">
    <property type="entry name" value="ABC_TM1"/>
    <property type="match status" value="1"/>
</dbReference>
<protein>
    <submittedName>
        <fullName evidence="9">Multiple sugar transport system permease protein</fullName>
    </submittedName>
</protein>
<evidence type="ECO:0000256" key="6">
    <source>
        <dbReference type="ARBA" id="ARBA00023136"/>
    </source>
</evidence>
<feature type="domain" description="ABC transmembrane type-1" evidence="8">
    <location>
        <begin position="86"/>
        <end position="278"/>
    </location>
</feature>
<feature type="transmembrane region" description="Helical" evidence="7">
    <location>
        <begin position="257"/>
        <end position="278"/>
    </location>
</feature>
<keyword evidence="4 7" id="KW-0812">Transmembrane</keyword>
<comment type="caution">
    <text evidence="9">The sequence shown here is derived from an EMBL/GenBank/DDBJ whole genome shotgun (WGS) entry which is preliminary data.</text>
</comment>
<keyword evidence="5 7" id="KW-1133">Transmembrane helix</keyword>
<accession>A0A4R8CL21</accession>
<feature type="transmembrane region" description="Helical" evidence="7">
    <location>
        <begin position="162"/>
        <end position="180"/>
    </location>
</feature>
<proteinExistence type="inferred from homology"/>
<evidence type="ECO:0000256" key="5">
    <source>
        <dbReference type="ARBA" id="ARBA00022989"/>
    </source>
</evidence>
<organism evidence="9 10">
    <name type="scientific">Kribbella pratensis</name>
    <dbReference type="NCBI Taxonomy" id="2512112"/>
    <lineage>
        <taxon>Bacteria</taxon>
        <taxon>Bacillati</taxon>
        <taxon>Actinomycetota</taxon>
        <taxon>Actinomycetes</taxon>
        <taxon>Propionibacteriales</taxon>
        <taxon>Kribbellaceae</taxon>
        <taxon>Kribbella</taxon>
    </lineage>
</organism>
<evidence type="ECO:0000256" key="7">
    <source>
        <dbReference type="RuleBase" id="RU363032"/>
    </source>
</evidence>
<keyword evidence="2 7" id="KW-0813">Transport</keyword>
<dbReference type="OrthoDB" id="61122at2"/>
<evidence type="ECO:0000313" key="9">
    <source>
        <dbReference type="EMBL" id="TDW76726.1"/>
    </source>
</evidence>
<dbReference type="SUPFAM" id="SSF161098">
    <property type="entry name" value="MetI-like"/>
    <property type="match status" value="1"/>
</dbReference>
<evidence type="ECO:0000313" key="10">
    <source>
        <dbReference type="Proteomes" id="UP000295146"/>
    </source>
</evidence>
<dbReference type="AlphaFoldDB" id="A0A4R8CL21"/>
<dbReference type="Proteomes" id="UP000295146">
    <property type="component" value="Unassembled WGS sequence"/>
</dbReference>
<gene>
    <name evidence="9" type="ORF">EV653_1884</name>
</gene>
<name>A0A4R8CL21_9ACTN</name>
<keyword evidence="6 7" id="KW-0472">Membrane</keyword>
<feature type="transmembrane region" description="Helical" evidence="7">
    <location>
        <begin position="201"/>
        <end position="226"/>
    </location>
</feature>
<dbReference type="EMBL" id="SODP01000001">
    <property type="protein sequence ID" value="TDW76726.1"/>
    <property type="molecule type" value="Genomic_DNA"/>
</dbReference>
<evidence type="ECO:0000256" key="4">
    <source>
        <dbReference type="ARBA" id="ARBA00022692"/>
    </source>
</evidence>
<dbReference type="CDD" id="cd06261">
    <property type="entry name" value="TM_PBP2"/>
    <property type="match status" value="1"/>
</dbReference>
<evidence type="ECO:0000259" key="8">
    <source>
        <dbReference type="PROSITE" id="PS50928"/>
    </source>
</evidence>
<feature type="transmembrane region" description="Helical" evidence="7">
    <location>
        <begin position="121"/>
        <end position="142"/>
    </location>
</feature>
<dbReference type="Gene3D" id="1.10.3720.10">
    <property type="entry name" value="MetI-like"/>
    <property type="match status" value="1"/>
</dbReference>
<dbReference type="InterPro" id="IPR035906">
    <property type="entry name" value="MetI-like_sf"/>
</dbReference>
<reference evidence="9 10" key="1">
    <citation type="submission" date="2019-03" db="EMBL/GenBank/DDBJ databases">
        <title>Genomic Encyclopedia of Type Strains, Phase III (KMG-III): the genomes of soil and plant-associated and newly described type strains.</title>
        <authorList>
            <person name="Whitman W."/>
        </authorList>
    </citation>
    <scope>NUCLEOTIDE SEQUENCE [LARGE SCALE GENOMIC DNA]</scope>
    <source>
        <strain evidence="9 10">VKM Ac-2573</strain>
    </source>
</reference>
<dbReference type="InterPro" id="IPR000515">
    <property type="entry name" value="MetI-like"/>
</dbReference>